<dbReference type="PANTHER" id="PTHR34130:SF8">
    <property type="entry name" value="TRANSMEMBRANE PROTEIN"/>
    <property type="match status" value="1"/>
</dbReference>
<protein>
    <submittedName>
        <fullName evidence="1">Uncharacterized protein</fullName>
    </submittedName>
</protein>
<proteinExistence type="predicted"/>
<name>A0AAN7L877_TRANT</name>
<dbReference type="PANTHER" id="PTHR34130">
    <property type="entry name" value="OS08G0243800 PROTEIN"/>
    <property type="match status" value="1"/>
</dbReference>
<gene>
    <name evidence="1" type="ORF">SAY86_005154</name>
</gene>
<comment type="caution">
    <text evidence="1">The sequence shown here is derived from an EMBL/GenBank/DDBJ whole genome shotgun (WGS) entry which is preliminary data.</text>
</comment>
<evidence type="ECO:0000313" key="1">
    <source>
        <dbReference type="EMBL" id="KAK4776466.1"/>
    </source>
</evidence>
<dbReference type="EMBL" id="JAXQNO010000018">
    <property type="protein sequence ID" value="KAK4776466.1"/>
    <property type="molecule type" value="Genomic_DNA"/>
</dbReference>
<organism evidence="1 2">
    <name type="scientific">Trapa natans</name>
    <name type="common">Water chestnut</name>
    <dbReference type="NCBI Taxonomy" id="22666"/>
    <lineage>
        <taxon>Eukaryota</taxon>
        <taxon>Viridiplantae</taxon>
        <taxon>Streptophyta</taxon>
        <taxon>Embryophyta</taxon>
        <taxon>Tracheophyta</taxon>
        <taxon>Spermatophyta</taxon>
        <taxon>Magnoliopsida</taxon>
        <taxon>eudicotyledons</taxon>
        <taxon>Gunneridae</taxon>
        <taxon>Pentapetalae</taxon>
        <taxon>rosids</taxon>
        <taxon>malvids</taxon>
        <taxon>Myrtales</taxon>
        <taxon>Lythraceae</taxon>
        <taxon>Trapa</taxon>
    </lineage>
</organism>
<keyword evidence="2" id="KW-1185">Reference proteome</keyword>
<accession>A0AAN7L877</accession>
<dbReference type="Proteomes" id="UP001346149">
    <property type="component" value="Unassembled WGS sequence"/>
</dbReference>
<sequence>MEDETSILLGFQDLEDDAISLCSISSPPMISETCNGSSFPSLLKDDGFEFSNINRSSGSVPHVDRILFCGRIIPFENPRYLLQRNFSFKRLRGSDGFESGEAHKLARSESLRFPSAKVASAAPEVGSCRYSVGSGRKFKALFGVSKFPARMDMDDIRKRQSRLAPAPLFPAGSDIALATGEGSGHSHWGLVRPLRCRSLLVSALARASLGCIRHV</sequence>
<dbReference type="AlphaFoldDB" id="A0AAN7L877"/>
<reference evidence="1 2" key="1">
    <citation type="journal article" date="2023" name="Hortic Res">
        <title>Pangenome of water caltrop reveals structural variations and asymmetric subgenome divergence after allopolyploidization.</title>
        <authorList>
            <person name="Zhang X."/>
            <person name="Chen Y."/>
            <person name="Wang L."/>
            <person name="Yuan Y."/>
            <person name="Fang M."/>
            <person name="Shi L."/>
            <person name="Lu R."/>
            <person name="Comes H.P."/>
            <person name="Ma Y."/>
            <person name="Chen Y."/>
            <person name="Huang G."/>
            <person name="Zhou Y."/>
            <person name="Zheng Z."/>
            <person name="Qiu Y."/>
        </authorList>
    </citation>
    <scope>NUCLEOTIDE SEQUENCE [LARGE SCALE GENOMIC DNA]</scope>
    <source>
        <strain evidence="1">F231</strain>
    </source>
</reference>
<evidence type="ECO:0000313" key="2">
    <source>
        <dbReference type="Proteomes" id="UP001346149"/>
    </source>
</evidence>